<dbReference type="PANTHER" id="PTHR22855">
    <property type="entry name" value="ACETYL, PROPIONYL, PYRUVATE, AND GLUTACONYL CARBOXYLASE-RELATED"/>
    <property type="match status" value="1"/>
</dbReference>
<evidence type="ECO:0000259" key="6">
    <source>
        <dbReference type="PROSITE" id="PS50980"/>
    </source>
</evidence>
<dbReference type="GO" id="GO:0004485">
    <property type="term" value="F:methylcrotonoyl-CoA carboxylase activity"/>
    <property type="evidence" value="ECO:0007669"/>
    <property type="project" value="UniProtKB-EC"/>
</dbReference>
<keyword evidence="9" id="KW-1185">Reference proteome</keyword>
<evidence type="ECO:0000256" key="4">
    <source>
        <dbReference type="ARBA" id="ARBA00031404"/>
    </source>
</evidence>
<evidence type="ECO:0000313" key="9">
    <source>
        <dbReference type="Proteomes" id="UP000235786"/>
    </source>
</evidence>
<dbReference type="Gene3D" id="3.90.226.10">
    <property type="entry name" value="2-enoyl-CoA Hydratase, Chain A, domain 1"/>
    <property type="match status" value="2"/>
</dbReference>
<feature type="domain" description="CoA carboxyltransferase C-terminal" evidence="7">
    <location>
        <begin position="305"/>
        <end position="541"/>
    </location>
</feature>
<dbReference type="PROSITE" id="PS50989">
    <property type="entry name" value="COA_CT_CTER"/>
    <property type="match status" value="1"/>
</dbReference>
<evidence type="ECO:0000313" key="8">
    <source>
        <dbReference type="EMBL" id="PMD33602.1"/>
    </source>
</evidence>
<dbReference type="AlphaFoldDB" id="A0A2J6R517"/>
<dbReference type="InterPro" id="IPR045190">
    <property type="entry name" value="MCCB/AccD1-like"/>
</dbReference>
<dbReference type="InterPro" id="IPR011762">
    <property type="entry name" value="COA_CT_N"/>
</dbReference>
<dbReference type="EMBL" id="KZ613955">
    <property type="protein sequence ID" value="PMD33602.1"/>
    <property type="molecule type" value="Genomic_DNA"/>
</dbReference>
<proteinExistence type="predicted"/>
<dbReference type="EC" id="6.4.1.4" evidence="2"/>
<dbReference type="InterPro" id="IPR011763">
    <property type="entry name" value="COA_CT_C"/>
</dbReference>
<dbReference type="Proteomes" id="UP000235786">
    <property type="component" value="Unassembled WGS sequence"/>
</dbReference>
<dbReference type="OrthoDB" id="439921at2759"/>
<name>A0A2J6R517_HYAVF</name>
<dbReference type="PROSITE" id="PS50980">
    <property type="entry name" value="COA_CT_NTER"/>
    <property type="match status" value="1"/>
</dbReference>
<comment type="pathway">
    <text evidence="1">Amino-acid degradation; L-leucine degradation; (S)-3-hydroxy-3-methylglutaryl-CoA from 3-isovaleryl-CoA: step 2/3.</text>
</comment>
<dbReference type="SUPFAM" id="SSF52096">
    <property type="entry name" value="ClpP/crotonase"/>
    <property type="match status" value="2"/>
</dbReference>
<evidence type="ECO:0000256" key="1">
    <source>
        <dbReference type="ARBA" id="ARBA00025711"/>
    </source>
</evidence>
<dbReference type="STRING" id="1149755.A0A2J6R517"/>
<comment type="catalytic activity">
    <reaction evidence="5">
        <text>3-methylbut-2-enoyl-CoA + hydrogencarbonate + ATP = 3-methyl-(2E)-glutaconyl-CoA + ADP + phosphate + H(+)</text>
        <dbReference type="Rhea" id="RHEA:13589"/>
        <dbReference type="ChEBI" id="CHEBI:15378"/>
        <dbReference type="ChEBI" id="CHEBI:17544"/>
        <dbReference type="ChEBI" id="CHEBI:30616"/>
        <dbReference type="ChEBI" id="CHEBI:43474"/>
        <dbReference type="ChEBI" id="CHEBI:57344"/>
        <dbReference type="ChEBI" id="CHEBI:57346"/>
        <dbReference type="ChEBI" id="CHEBI:456216"/>
        <dbReference type="EC" id="6.4.1.4"/>
    </reaction>
</comment>
<dbReference type="InterPro" id="IPR029045">
    <property type="entry name" value="ClpP/crotonase-like_dom_sf"/>
</dbReference>
<dbReference type="UniPathway" id="UPA00363">
    <property type="reaction ID" value="UER00861"/>
</dbReference>
<evidence type="ECO:0000256" key="3">
    <source>
        <dbReference type="ARBA" id="ARBA00031237"/>
    </source>
</evidence>
<protein>
    <recommendedName>
        <fullName evidence="2">methylcrotonoyl-CoA carboxylase</fullName>
        <ecNumber evidence="2">6.4.1.4</ecNumber>
    </recommendedName>
    <alternativeName>
        <fullName evidence="4">3-methylcrotonyl-CoA carboxylase 2</fullName>
    </alternativeName>
    <alternativeName>
        <fullName evidence="3">3-methylcrotonyl-CoA:carbon dioxide ligase subunit beta</fullName>
    </alternativeName>
</protein>
<dbReference type="PANTHER" id="PTHR22855:SF46">
    <property type="entry name" value="METHYLCROTONOYL-COA CARBOXYLASE"/>
    <property type="match status" value="1"/>
</dbReference>
<evidence type="ECO:0000256" key="5">
    <source>
        <dbReference type="ARBA" id="ARBA00052347"/>
    </source>
</evidence>
<accession>A0A2J6R517</accession>
<dbReference type="FunFam" id="3.90.226.10:FF:000021">
    <property type="entry name" value="Acetyl-CoA carboxylase carboxyltransferase subunit"/>
    <property type="match status" value="1"/>
</dbReference>
<organism evidence="8 9">
    <name type="scientific">Hyaloscypha variabilis (strain UAMH 11265 / GT02V1 / F)</name>
    <name type="common">Meliniomyces variabilis</name>
    <dbReference type="NCBI Taxonomy" id="1149755"/>
    <lineage>
        <taxon>Eukaryota</taxon>
        <taxon>Fungi</taxon>
        <taxon>Dikarya</taxon>
        <taxon>Ascomycota</taxon>
        <taxon>Pezizomycotina</taxon>
        <taxon>Leotiomycetes</taxon>
        <taxon>Helotiales</taxon>
        <taxon>Hyaloscyphaceae</taxon>
        <taxon>Hyaloscypha</taxon>
        <taxon>Hyaloscypha variabilis</taxon>
    </lineage>
</organism>
<dbReference type="Pfam" id="PF01039">
    <property type="entry name" value="Carboxyl_trans"/>
    <property type="match status" value="1"/>
</dbReference>
<evidence type="ECO:0000256" key="2">
    <source>
        <dbReference type="ARBA" id="ARBA00026116"/>
    </source>
</evidence>
<sequence>MSTAPFPVESKNQLLPQFTSKADLRSSKFRENSVKWNSIIRNFENASAVASREGKSAHDLTKYQSRQILARDRVALLRDPDTPFLELCAFAGHKLEDSSPSASLVAGIGVVSGVICMILAHIPTLQGGSWNEYTVLKQNRITQIASENNLPLIALVQSAGVFLPQQFRVFHKGGQIFRDLALRTKNGQPSCAVVFGSSTAGGAYHPALSDYTIFVQDQAQVFLGGPPLVKMATGEVVEAEALGGAIMHSTVTGLSDQLAIDELDAIRKAREWVLTTSTAQTQLEKPLSSLMYAEPRYDANELLGLVDPDIRQPMDMMEVILRIIDDSRTSVFKPQFGKGMLTVWARIHGCLTGIIANQNPVILCNEADKATQFIRLCNQNRTPIVFLHNVTGFMVGLKTETAGLIKKGAQLVSAVSTSTVPHISIVCGASYGAGNYAMCGRSYAPRFLFSWPNSRCSVMGPDQLAGVMETIARGAAARSNRAVDEKVLTADTRKFRDQVRRDSEVYKTSAHLLDDGIIDPRDTRDVLGMCLEIVTLEPVHGNVGFKGLARL</sequence>
<gene>
    <name evidence="8" type="ORF">L207DRAFT_438211</name>
</gene>
<dbReference type="GO" id="GO:0006552">
    <property type="term" value="P:L-leucine catabolic process"/>
    <property type="evidence" value="ECO:0007669"/>
    <property type="project" value="UniProtKB-UniPathway"/>
</dbReference>
<evidence type="ECO:0000259" key="7">
    <source>
        <dbReference type="PROSITE" id="PS50989"/>
    </source>
</evidence>
<feature type="domain" description="CoA carboxyltransferase N-terminal" evidence="6">
    <location>
        <begin position="32"/>
        <end position="288"/>
    </location>
</feature>
<dbReference type="InterPro" id="IPR034733">
    <property type="entry name" value="AcCoA_carboxyl_beta"/>
</dbReference>
<reference evidence="8 9" key="1">
    <citation type="submission" date="2016-04" db="EMBL/GenBank/DDBJ databases">
        <title>A degradative enzymes factory behind the ericoid mycorrhizal symbiosis.</title>
        <authorList>
            <consortium name="DOE Joint Genome Institute"/>
            <person name="Martino E."/>
            <person name="Morin E."/>
            <person name="Grelet G."/>
            <person name="Kuo A."/>
            <person name="Kohler A."/>
            <person name="Daghino S."/>
            <person name="Barry K."/>
            <person name="Choi C."/>
            <person name="Cichocki N."/>
            <person name="Clum A."/>
            <person name="Copeland A."/>
            <person name="Hainaut M."/>
            <person name="Haridas S."/>
            <person name="Labutti K."/>
            <person name="Lindquist E."/>
            <person name="Lipzen A."/>
            <person name="Khouja H.-R."/>
            <person name="Murat C."/>
            <person name="Ohm R."/>
            <person name="Olson A."/>
            <person name="Spatafora J."/>
            <person name="Veneault-Fourrey C."/>
            <person name="Henrissat B."/>
            <person name="Grigoriev I."/>
            <person name="Martin F."/>
            <person name="Perotto S."/>
        </authorList>
    </citation>
    <scope>NUCLEOTIDE SEQUENCE [LARGE SCALE GENOMIC DNA]</scope>
    <source>
        <strain evidence="8 9">F</strain>
    </source>
</reference>